<evidence type="ECO:0000256" key="5">
    <source>
        <dbReference type="ARBA" id="ARBA00022833"/>
    </source>
</evidence>
<evidence type="ECO:0000259" key="6">
    <source>
        <dbReference type="SMART" id="SM00849"/>
    </source>
</evidence>
<comment type="cofactor">
    <cofactor evidence="1">
        <name>Zn(2+)</name>
        <dbReference type="ChEBI" id="CHEBI:29105"/>
    </cofactor>
</comment>
<gene>
    <name evidence="7" type="ORF">CCHLO57077_00006152</name>
</gene>
<dbReference type="AlphaFoldDB" id="A0AA35M941"/>
<organism evidence="7 8">
    <name type="scientific">Clonostachys chloroleuca</name>
    <dbReference type="NCBI Taxonomy" id="1926264"/>
    <lineage>
        <taxon>Eukaryota</taxon>
        <taxon>Fungi</taxon>
        <taxon>Dikarya</taxon>
        <taxon>Ascomycota</taxon>
        <taxon>Pezizomycotina</taxon>
        <taxon>Sordariomycetes</taxon>
        <taxon>Hypocreomycetidae</taxon>
        <taxon>Hypocreales</taxon>
        <taxon>Bionectriaceae</taxon>
        <taxon>Clonostachys</taxon>
    </lineage>
</organism>
<dbReference type="PANTHER" id="PTHR42978">
    <property type="entry name" value="QUORUM-QUENCHING LACTONASE YTNP-RELATED-RELATED"/>
    <property type="match status" value="1"/>
</dbReference>
<reference evidence="7" key="1">
    <citation type="submission" date="2023-01" db="EMBL/GenBank/DDBJ databases">
        <authorList>
            <person name="Piombo E."/>
        </authorList>
    </citation>
    <scope>NUCLEOTIDE SEQUENCE</scope>
</reference>
<dbReference type="InterPro" id="IPR051013">
    <property type="entry name" value="MBL_superfamily_lactonases"/>
</dbReference>
<name>A0AA35M941_9HYPO</name>
<dbReference type="PANTHER" id="PTHR42978:SF2">
    <property type="entry name" value="102 KBASES UNSTABLE REGION: FROM 1 TO 119443"/>
    <property type="match status" value="1"/>
</dbReference>
<keyword evidence="3" id="KW-0479">Metal-binding</keyword>
<evidence type="ECO:0000313" key="7">
    <source>
        <dbReference type="EMBL" id="CAI6091971.1"/>
    </source>
</evidence>
<evidence type="ECO:0000256" key="2">
    <source>
        <dbReference type="ARBA" id="ARBA00007749"/>
    </source>
</evidence>
<keyword evidence="4" id="KW-0378">Hydrolase</keyword>
<evidence type="ECO:0000256" key="4">
    <source>
        <dbReference type="ARBA" id="ARBA00022801"/>
    </source>
</evidence>
<dbReference type="Proteomes" id="UP001160390">
    <property type="component" value="Unassembled WGS sequence"/>
</dbReference>
<dbReference type="SMART" id="SM00849">
    <property type="entry name" value="Lactamase_B"/>
    <property type="match status" value="1"/>
</dbReference>
<comment type="caution">
    <text evidence="7">The sequence shown here is derived from an EMBL/GenBank/DDBJ whole genome shotgun (WGS) entry which is preliminary data.</text>
</comment>
<accession>A0AA35M941</accession>
<keyword evidence="8" id="KW-1185">Reference proteome</keyword>
<evidence type="ECO:0000256" key="1">
    <source>
        <dbReference type="ARBA" id="ARBA00001947"/>
    </source>
</evidence>
<dbReference type="Gene3D" id="3.60.15.10">
    <property type="entry name" value="Ribonuclease Z/Hydroxyacylglutathione hydrolase-like"/>
    <property type="match status" value="1"/>
</dbReference>
<sequence>MEPGDVAITFLSTGKVRIKTSMKSQPIDNKNAILRRMRSFFDRSWSDELPVGVFLISHPDGPILFDTGESPLCNDPGYHSMLSTGRFFAQTVIGKDEGIVSQLKERGIEPKTLQAIVLSHLHGDHAGGLPALLEEAPDVPVYTTKEHWDAFGNSPIHATINGCAPQHWPNNFKPQILEKTQNTIGPWASYYSITKDASVVAVDTPGHVPGHISLIVCAKNENQDPINFFLVGDATYSIEDLDSEQPDGINDDPETAFRSLQQIKQYARLHDVVMLPSHDPNTPEMLNQRTLYRPTDGNKALQL</sequence>
<dbReference type="SUPFAM" id="SSF56281">
    <property type="entry name" value="Metallo-hydrolase/oxidoreductase"/>
    <property type="match status" value="1"/>
</dbReference>
<comment type="similarity">
    <text evidence="2">Belongs to the metallo-beta-lactamase superfamily.</text>
</comment>
<keyword evidence="5" id="KW-0862">Zinc</keyword>
<dbReference type="CDD" id="cd07729">
    <property type="entry name" value="AHL_lactonase_MBL-fold"/>
    <property type="match status" value="1"/>
</dbReference>
<dbReference type="InterPro" id="IPR001279">
    <property type="entry name" value="Metallo-B-lactamas"/>
</dbReference>
<dbReference type="Pfam" id="PF00753">
    <property type="entry name" value="Lactamase_B"/>
    <property type="match status" value="1"/>
</dbReference>
<dbReference type="EMBL" id="CABFNP030001195">
    <property type="protein sequence ID" value="CAI6091971.1"/>
    <property type="molecule type" value="Genomic_DNA"/>
</dbReference>
<dbReference type="GO" id="GO:0046872">
    <property type="term" value="F:metal ion binding"/>
    <property type="evidence" value="ECO:0007669"/>
    <property type="project" value="UniProtKB-KW"/>
</dbReference>
<protein>
    <recommendedName>
        <fullName evidence="6">Metallo-beta-lactamase domain-containing protein</fullName>
    </recommendedName>
</protein>
<dbReference type="GO" id="GO:0016787">
    <property type="term" value="F:hydrolase activity"/>
    <property type="evidence" value="ECO:0007669"/>
    <property type="project" value="UniProtKB-KW"/>
</dbReference>
<evidence type="ECO:0000256" key="3">
    <source>
        <dbReference type="ARBA" id="ARBA00022723"/>
    </source>
</evidence>
<proteinExistence type="inferred from homology"/>
<feature type="domain" description="Metallo-beta-lactamase" evidence="6">
    <location>
        <begin position="50"/>
        <end position="278"/>
    </location>
</feature>
<evidence type="ECO:0000313" key="8">
    <source>
        <dbReference type="Proteomes" id="UP001160390"/>
    </source>
</evidence>
<dbReference type="InterPro" id="IPR036866">
    <property type="entry name" value="RibonucZ/Hydroxyglut_hydro"/>
</dbReference>